<proteinExistence type="predicted"/>
<accession>A0ACC0DF84</accession>
<sequence length="333" mass="36678">MCFLIFALFFQTLVKALSVLSTDDVSEYMTCDVPEIDRLIIISNWTARGRDGVERFNFHVSSTVSDYATECHGIREGGEGTGWLLCDAPTEDVYVLFNLDGRDWIQIHYRYLCIAGNSTYYTSPTFGLASRSLTLNFVRQELDDGGYTATLEDPLRLNTYARLQAPRPRRDCNAASHEDPHWKVSRFEYTIIPFPGNPLTGTGGGVGHGATFDVTNSANGFSIVCSNFTNTSSEAAVMDPAAAHSCYPEAWIDINGQYVEWEGYPTTKFWFNKTDNTLTLEQTWVCDDDADGGSISLQGTGKAILPLECQARNIGGTDCVAGETAVVISVNEP</sequence>
<name>A0ACC0DF84_9PEZI</name>
<comment type="caution">
    <text evidence="1">The sequence shown here is derived from an EMBL/GenBank/DDBJ whole genome shotgun (WGS) entry which is preliminary data.</text>
</comment>
<dbReference type="EMBL" id="MU394288">
    <property type="protein sequence ID" value="KAI6090972.1"/>
    <property type="molecule type" value="Genomic_DNA"/>
</dbReference>
<organism evidence="1 2">
    <name type="scientific">Hypoxylon rubiginosum</name>
    <dbReference type="NCBI Taxonomy" id="110542"/>
    <lineage>
        <taxon>Eukaryota</taxon>
        <taxon>Fungi</taxon>
        <taxon>Dikarya</taxon>
        <taxon>Ascomycota</taxon>
        <taxon>Pezizomycotina</taxon>
        <taxon>Sordariomycetes</taxon>
        <taxon>Xylariomycetidae</taxon>
        <taxon>Xylariales</taxon>
        <taxon>Hypoxylaceae</taxon>
        <taxon>Hypoxylon</taxon>
    </lineage>
</organism>
<reference evidence="1 2" key="1">
    <citation type="journal article" date="2022" name="New Phytol.">
        <title>Ecological generalism drives hyperdiversity of secondary metabolite gene clusters in xylarialean endophytes.</title>
        <authorList>
            <person name="Franco M.E.E."/>
            <person name="Wisecaver J.H."/>
            <person name="Arnold A.E."/>
            <person name="Ju Y.M."/>
            <person name="Slot J.C."/>
            <person name="Ahrendt S."/>
            <person name="Moore L.P."/>
            <person name="Eastman K.E."/>
            <person name="Scott K."/>
            <person name="Konkel Z."/>
            <person name="Mondo S.J."/>
            <person name="Kuo A."/>
            <person name="Hayes R.D."/>
            <person name="Haridas S."/>
            <person name="Andreopoulos B."/>
            <person name="Riley R."/>
            <person name="LaButti K."/>
            <person name="Pangilinan J."/>
            <person name="Lipzen A."/>
            <person name="Amirebrahimi M."/>
            <person name="Yan J."/>
            <person name="Adam C."/>
            <person name="Keymanesh K."/>
            <person name="Ng V."/>
            <person name="Louie K."/>
            <person name="Northen T."/>
            <person name="Drula E."/>
            <person name="Henrissat B."/>
            <person name="Hsieh H.M."/>
            <person name="Youens-Clark K."/>
            <person name="Lutzoni F."/>
            <person name="Miadlikowska J."/>
            <person name="Eastwood D.C."/>
            <person name="Hamelin R.C."/>
            <person name="Grigoriev I.V."/>
            <person name="U'Ren J.M."/>
        </authorList>
    </citation>
    <scope>NUCLEOTIDE SEQUENCE [LARGE SCALE GENOMIC DNA]</scope>
    <source>
        <strain evidence="1 2">ER1909</strain>
    </source>
</reference>
<protein>
    <submittedName>
        <fullName evidence="1">Uncharacterized protein</fullName>
    </submittedName>
</protein>
<keyword evidence="2" id="KW-1185">Reference proteome</keyword>
<dbReference type="Proteomes" id="UP001497680">
    <property type="component" value="Unassembled WGS sequence"/>
</dbReference>
<gene>
    <name evidence="1" type="ORF">F4821DRAFT_281595</name>
</gene>
<evidence type="ECO:0000313" key="1">
    <source>
        <dbReference type="EMBL" id="KAI6090972.1"/>
    </source>
</evidence>
<evidence type="ECO:0000313" key="2">
    <source>
        <dbReference type="Proteomes" id="UP001497680"/>
    </source>
</evidence>